<evidence type="ECO:0000313" key="3">
    <source>
        <dbReference type="Proteomes" id="UP001596157"/>
    </source>
</evidence>
<dbReference type="Gene3D" id="1.10.10.1150">
    <property type="entry name" value="Coenzyme PQQ synthesis protein D (PqqD)"/>
    <property type="match status" value="1"/>
</dbReference>
<keyword evidence="3" id="KW-1185">Reference proteome</keyword>
<dbReference type="InterPro" id="IPR032708">
    <property type="entry name" value="McjB_C"/>
</dbReference>
<dbReference type="InterPro" id="IPR008792">
    <property type="entry name" value="PQQD"/>
</dbReference>
<reference evidence="3" key="1">
    <citation type="journal article" date="2019" name="Int. J. Syst. Evol. Microbiol.">
        <title>The Global Catalogue of Microorganisms (GCM) 10K type strain sequencing project: providing services to taxonomists for standard genome sequencing and annotation.</title>
        <authorList>
            <consortium name="The Broad Institute Genomics Platform"/>
            <consortium name="The Broad Institute Genome Sequencing Center for Infectious Disease"/>
            <person name="Wu L."/>
            <person name="Ma J."/>
        </authorList>
    </citation>
    <scope>NUCLEOTIDE SEQUENCE [LARGE SCALE GENOMIC DNA]</scope>
    <source>
        <strain evidence="3">CCUG 59778</strain>
    </source>
</reference>
<sequence>MTGFTVPGSVHTGHDRAGGLVVLNRETGRWHLLNSSGAVLFEELRRTGDVAAAVRELARRHPAVAVERLTADADALIDALVRRGLLDLPVVQPRGGAGVLMAVAPRQAPRTGAITRIAFACALVLLRLPFRTCTAAVARIKRRAVLGDASPAEVAEWLAAARHVSRWYPGRVACLELSLTAVLAGALRRKRVLWCFGFREDPHTFHAWVETGGQPVLDVDDDPIASTYRRVFAV</sequence>
<evidence type="ECO:0000259" key="1">
    <source>
        <dbReference type="Pfam" id="PF13471"/>
    </source>
</evidence>
<protein>
    <submittedName>
        <fullName evidence="2">Lasso peptide biosynthesis B2 protein</fullName>
    </submittedName>
</protein>
<accession>A0ABW0EP95</accession>
<gene>
    <name evidence="2" type="ORF">ACFPM7_16445</name>
</gene>
<dbReference type="InterPro" id="IPR053521">
    <property type="entry name" value="McjB-like"/>
</dbReference>
<dbReference type="Pfam" id="PF13471">
    <property type="entry name" value="Transglut_core3"/>
    <property type="match status" value="1"/>
</dbReference>
<dbReference type="Pfam" id="PF05402">
    <property type="entry name" value="PqqD"/>
    <property type="match status" value="1"/>
</dbReference>
<proteinExistence type="predicted"/>
<dbReference type="EMBL" id="JBHSKF010000007">
    <property type="protein sequence ID" value="MFC5288652.1"/>
    <property type="molecule type" value="Genomic_DNA"/>
</dbReference>
<dbReference type="InterPro" id="IPR041881">
    <property type="entry name" value="PqqD_sf"/>
</dbReference>
<comment type="caution">
    <text evidence="2">The sequence shown here is derived from an EMBL/GenBank/DDBJ whole genome shotgun (WGS) entry which is preliminary data.</text>
</comment>
<dbReference type="Proteomes" id="UP001596157">
    <property type="component" value="Unassembled WGS sequence"/>
</dbReference>
<name>A0ABW0EP95_9PSEU</name>
<dbReference type="NCBIfam" id="NF033537">
    <property type="entry name" value="lasso_biosyn_B2"/>
    <property type="match status" value="1"/>
</dbReference>
<organism evidence="2 3">
    <name type="scientific">Actinokineospora guangxiensis</name>
    <dbReference type="NCBI Taxonomy" id="1490288"/>
    <lineage>
        <taxon>Bacteria</taxon>
        <taxon>Bacillati</taxon>
        <taxon>Actinomycetota</taxon>
        <taxon>Actinomycetes</taxon>
        <taxon>Pseudonocardiales</taxon>
        <taxon>Pseudonocardiaceae</taxon>
        <taxon>Actinokineospora</taxon>
    </lineage>
</organism>
<feature type="domain" description="Microcin J25-processing protein McjB C-terminal" evidence="1">
    <location>
        <begin position="124"/>
        <end position="219"/>
    </location>
</feature>
<dbReference type="RefSeq" id="WP_378248497.1">
    <property type="nucleotide sequence ID" value="NZ_JBHSKF010000007.1"/>
</dbReference>
<evidence type="ECO:0000313" key="2">
    <source>
        <dbReference type="EMBL" id="MFC5288652.1"/>
    </source>
</evidence>